<name>A0A2Z7BKS6_9LAMI</name>
<dbReference type="Pfam" id="PF13519">
    <property type="entry name" value="VWA_2"/>
    <property type="match status" value="1"/>
</dbReference>
<dbReference type="InterPro" id="IPR013083">
    <property type="entry name" value="Znf_RING/FYVE/PHD"/>
</dbReference>
<evidence type="ECO:0000313" key="4">
    <source>
        <dbReference type="EMBL" id="KZV34886.1"/>
    </source>
</evidence>
<dbReference type="EMBL" id="KV005016">
    <property type="protein sequence ID" value="KZV34886.1"/>
    <property type="molecule type" value="Genomic_DNA"/>
</dbReference>
<feature type="domain" description="RING-type" evidence="2">
    <location>
        <begin position="4"/>
        <end position="45"/>
    </location>
</feature>
<protein>
    <submittedName>
        <fullName evidence="4">Uncharacterized protein</fullName>
    </submittedName>
</protein>
<proteinExistence type="predicted"/>
<dbReference type="Gene3D" id="3.30.40.10">
    <property type="entry name" value="Zinc/RING finger domain, C3HC4 (zinc finger)"/>
    <property type="match status" value="1"/>
</dbReference>
<dbReference type="SUPFAM" id="SSF57850">
    <property type="entry name" value="RING/U-box"/>
    <property type="match status" value="1"/>
</dbReference>
<dbReference type="PROSITE" id="PS50089">
    <property type="entry name" value="ZF_RING_2"/>
    <property type="match status" value="1"/>
</dbReference>
<dbReference type="InterPro" id="IPR051266">
    <property type="entry name" value="CLCR"/>
</dbReference>
<dbReference type="PROSITE" id="PS50234">
    <property type="entry name" value="VWFA"/>
    <property type="match status" value="1"/>
</dbReference>
<evidence type="ECO:0000259" key="2">
    <source>
        <dbReference type="PROSITE" id="PS50089"/>
    </source>
</evidence>
<reference evidence="4 5" key="1">
    <citation type="journal article" date="2015" name="Proc. Natl. Acad. Sci. U.S.A.">
        <title>The resurrection genome of Boea hygrometrica: A blueprint for survival of dehydration.</title>
        <authorList>
            <person name="Xiao L."/>
            <person name="Yang G."/>
            <person name="Zhang L."/>
            <person name="Yang X."/>
            <person name="Zhao S."/>
            <person name="Ji Z."/>
            <person name="Zhou Q."/>
            <person name="Hu M."/>
            <person name="Wang Y."/>
            <person name="Chen M."/>
            <person name="Xu Y."/>
            <person name="Jin H."/>
            <person name="Xiao X."/>
            <person name="Hu G."/>
            <person name="Bao F."/>
            <person name="Hu Y."/>
            <person name="Wan P."/>
            <person name="Li L."/>
            <person name="Deng X."/>
            <person name="Kuang T."/>
            <person name="Xiang C."/>
            <person name="Zhu J.K."/>
            <person name="Oliver M.J."/>
            <person name="He Y."/>
        </authorList>
    </citation>
    <scope>NUCLEOTIDE SEQUENCE [LARGE SCALE GENOMIC DNA]</scope>
    <source>
        <strain evidence="5">cv. XS01</strain>
    </source>
</reference>
<dbReference type="PANTHER" id="PTHR10579:SF146">
    <property type="entry name" value="RING-TYPE DOMAIN-CONTAINING PROTEIN"/>
    <property type="match status" value="1"/>
</dbReference>
<dbReference type="InterPro" id="IPR032838">
    <property type="entry name" value="Vwaint_dom"/>
</dbReference>
<keyword evidence="5" id="KW-1185">Reference proteome</keyword>
<dbReference type="GO" id="GO:0008270">
    <property type="term" value="F:zinc ion binding"/>
    <property type="evidence" value="ECO:0007669"/>
    <property type="project" value="UniProtKB-KW"/>
</dbReference>
<feature type="non-terminal residue" evidence="4">
    <location>
        <position position="1"/>
    </location>
</feature>
<dbReference type="SMART" id="SM00327">
    <property type="entry name" value="VWA"/>
    <property type="match status" value="1"/>
</dbReference>
<dbReference type="OrthoDB" id="687730at2759"/>
<dbReference type="InterPro" id="IPR001841">
    <property type="entry name" value="Znf_RING"/>
</dbReference>
<dbReference type="Pfam" id="PF14624">
    <property type="entry name" value="Vwaint"/>
    <property type="match status" value="1"/>
</dbReference>
<accession>A0A2Z7BKS6</accession>
<dbReference type="Gene3D" id="3.40.50.410">
    <property type="entry name" value="von Willebrand factor, type A domain"/>
    <property type="match status" value="1"/>
</dbReference>
<keyword evidence="1" id="KW-0479">Metal-binding</keyword>
<dbReference type="InterPro" id="IPR002035">
    <property type="entry name" value="VWF_A"/>
</dbReference>
<evidence type="ECO:0000259" key="3">
    <source>
        <dbReference type="PROSITE" id="PS50234"/>
    </source>
</evidence>
<organism evidence="4 5">
    <name type="scientific">Dorcoceras hygrometricum</name>
    <dbReference type="NCBI Taxonomy" id="472368"/>
    <lineage>
        <taxon>Eukaryota</taxon>
        <taxon>Viridiplantae</taxon>
        <taxon>Streptophyta</taxon>
        <taxon>Embryophyta</taxon>
        <taxon>Tracheophyta</taxon>
        <taxon>Spermatophyta</taxon>
        <taxon>Magnoliopsida</taxon>
        <taxon>eudicotyledons</taxon>
        <taxon>Gunneridae</taxon>
        <taxon>Pentapetalae</taxon>
        <taxon>asterids</taxon>
        <taxon>lamiids</taxon>
        <taxon>Lamiales</taxon>
        <taxon>Gesneriaceae</taxon>
        <taxon>Didymocarpoideae</taxon>
        <taxon>Trichosporeae</taxon>
        <taxon>Loxocarpinae</taxon>
        <taxon>Dorcoceras</taxon>
    </lineage>
</organism>
<dbReference type="AlphaFoldDB" id="A0A2Z7BKS6"/>
<dbReference type="InterPro" id="IPR036465">
    <property type="entry name" value="vWFA_dom_sf"/>
</dbReference>
<sequence>QKTCGVCHGSLASTLRGQAIFTAECSHTFHFGCITKNSNNLCPVCGAKWKDTPFFVSTFSQPFPLFPHVLPQPRFPLQPLPVSETFSDDEPLPVTDPGSTTGLEKVTIKAIPERPAVAASESLSEFAVLIRLKAPSLSDGAHNSQRAPIDLVTVLDVSGSMYGSKLSLMKSAVRFIIDNLGPCDRLSIVSFAGTAQRILPLSRIVGEGRQSAKQAVDWLSASGSTNIVHALKMGVKVLEDRRQRNPVSTIIFLSDGNDTCNHGTFSNPRRGPAYLHLLPASICPQNRAPENSGQQATFPVHTFGFGTDHDPVAMHAIADASGGTFSFIESYEMLQDAFASCIGGLLSVVTQDVVLNLRSASHGVQIKSIPSGRYTSEIYNGGSQGILNIGDLYADEEKEFLINLYVPSLVVDNEDDDAERKMSILDITCSYKDVVSNETVQIEVELVEISRLKSVSPQDMALNMEVDRQRNRLSALMTISEAQQMAESGNLAGAQAVLSKGRSDLVSTASAKAGDAMCMWLDAEMEETRKRMVSRETYMQQGRAYALSGMSSHTSQRASSRGNSAAGAASVCFGSAAFGAYATPNMINMISKSQQQSKLPPKGAPPMKE</sequence>
<evidence type="ECO:0000256" key="1">
    <source>
        <dbReference type="PROSITE-ProRule" id="PRU00175"/>
    </source>
</evidence>
<evidence type="ECO:0000313" key="5">
    <source>
        <dbReference type="Proteomes" id="UP000250235"/>
    </source>
</evidence>
<dbReference type="PANTHER" id="PTHR10579">
    <property type="entry name" value="CALCIUM-ACTIVATED CHLORIDE CHANNEL REGULATOR"/>
    <property type="match status" value="1"/>
</dbReference>
<keyword evidence="1" id="KW-0862">Zinc</keyword>
<dbReference type="SMART" id="SM00184">
    <property type="entry name" value="RING"/>
    <property type="match status" value="1"/>
</dbReference>
<dbReference type="Proteomes" id="UP000250235">
    <property type="component" value="Unassembled WGS sequence"/>
</dbReference>
<dbReference type="SUPFAM" id="SSF53300">
    <property type="entry name" value="vWA-like"/>
    <property type="match status" value="1"/>
</dbReference>
<feature type="domain" description="VWFA" evidence="3">
    <location>
        <begin position="150"/>
        <end position="342"/>
    </location>
</feature>
<keyword evidence="1" id="KW-0863">Zinc-finger</keyword>
<gene>
    <name evidence="4" type="ORF">F511_10141</name>
</gene>